<dbReference type="Proteomes" id="UP000256661">
    <property type="component" value="Unassembled WGS sequence"/>
</dbReference>
<sequence length="91" mass="10057">MHYDDPHDPLVILRALPAQEHAFFLSQYRAKVDAAHEPAGYGELRDFLHAWSLAAHAMSEPGYAEALNEARTATSPGISLEEMTAMRHAGQ</sequence>
<comment type="caution">
    <text evidence="1">The sequence shown here is derived from an EMBL/GenBank/DDBJ whole genome shotgun (WGS) entry which is preliminary data.</text>
</comment>
<dbReference type="Pfam" id="PF19760">
    <property type="entry name" value="DUF6247"/>
    <property type="match status" value="1"/>
</dbReference>
<proteinExistence type="predicted"/>
<keyword evidence="2" id="KW-1185">Reference proteome</keyword>
<dbReference type="AlphaFoldDB" id="A0A3D9T0N5"/>
<accession>A0A3D9T0N5</accession>
<gene>
    <name evidence="1" type="ORF">DFJ69_5903</name>
</gene>
<dbReference type="InterPro" id="IPR046214">
    <property type="entry name" value="DUF6247"/>
</dbReference>
<organism evidence="1 2">
    <name type="scientific">Thermomonospora umbrina</name>
    <dbReference type="NCBI Taxonomy" id="111806"/>
    <lineage>
        <taxon>Bacteria</taxon>
        <taxon>Bacillati</taxon>
        <taxon>Actinomycetota</taxon>
        <taxon>Actinomycetes</taxon>
        <taxon>Streptosporangiales</taxon>
        <taxon>Thermomonosporaceae</taxon>
        <taxon>Thermomonospora</taxon>
    </lineage>
</organism>
<evidence type="ECO:0000313" key="1">
    <source>
        <dbReference type="EMBL" id="REF00371.1"/>
    </source>
</evidence>
<protein>
    <submittedName>
        <fullName evidence="1">Uncharacterized protein</fullName>
    </submittedName>
</protein>
<reference evidence="1 2" key="1">
    <citation type="submission" date="2018-08" db="EMBL/GenBank/DDBJ databases">
        <title>Sequencing the genomes of 1000 actinobacteria strains.</title>
        <authorList>
            <person name="Klenk H.-P."/>
        </authorList>
    </citation>
    <scope>NUCLEOTIDE SEQUENCE [LARGE SCALE GENOMIC DNA]</scope>
    <source>
        <strain evidence="1 2">DSM 43927</strain>
    </source>
</reference>
<dbReference type="EMBL" id="QTTT01000001">
    <property type="protein sequence ID" value="REF00371.1"/>
    <property type="molecule type" value="Genomic_DNA"/>
</dbReference>
<name>A0A3D9T0N5_9ACTN</name>
<evidence type="ECO:0000313" key="2">
    <source>
        <dbReference type="Proteomes" id="UP000256661"/>
    </source>
</evidence>